<protein>
    <submittedName>
        <fullName evidence="3">J domain-containing protein</fullName>
    </submittedName>
</protein>
<accession>A0A9X2D3Z5</accession>
<evidence type="ECO:0000256" key="2">
    <source>
        <dbReference type="SAM" id="Phobius"/>
    </source>
</evidence>
<keyword evidence="2" id="KW-0472">Membrane</keyword>
<dbReference type="RefSeq" id="WP_250424498.1">
    <property type="nucleotide sequence ID" value="NZ_JAJKBJ010000031.1"/>
</dbReference>
<evidence type="ECO:0000313" key="4">
    <source>
        <dbReference type="Proteomes" id="UP001139721"/>
    </source>
</evidence>
<organism evidence="3 4">
    <name type="scientific">Legionella maioricensis</name>
    <dbReference type="NCBI Taxonomy" id="2896528"/>
    <lineage>
        <taxon>Bacteria</taxon>
        <taxon>Pseudomonadati</taxon>
        <taxon>Pseudomonadota</taxon>
        <taxon>Gammaproteobacteria</taxon>
        <taxon>Legionellales</taxon>
        <taxon>Legionellaceae</taxon>
        <taxon>Legionella</taxon>
    </lineage>
</organism>
<dbReference type="Proteomes" id="UP001139721">
    <property type="component" value="Unassembled WGS sequence"/>
</dbReference>
<keyword evidence="2" id="KW-0812">Transmembrane</keyword>
<keyword evidence="4" id="KW-1185">Reference proteome</keyword>
<gene>
    <name evidence="3" type="ORF">LOX96_16080</name>
</gene>
<name>A0A9X2D3Z5_9GAMM</name>
<feature type="transmembrane region" description="Helical" evidence="2">
    <location>
        <begin position="179"/>
        <end position="205"/>
    </location>
</feature>
<keyword evidence="1" id="KW-0143">Chaperone</keyword>
<dbReference type="SUPFAM" id="SSF46565">
    <property type="entry name" value="Chaperone J-domain"/>
    <property type="match status" value="1"/>
</dbReference>
<dbReference type="InterPro" id="IPR036869">
    <property type="entry name" value="J_dom_sf"/>
</dbReference>
<evidence type="ECO:0000256" key="1">
    <source>
        <dbReference type="ARBA" id="ARBA00023186"/>
    </source>
</evidence>
<keyword evidence="2" id="KW-1133">Transmembrane helix</keyword>
<evidence type="ECO:0000313" key="3">
    <source>
        <dbReference type="EMBL" id="MCL9685620.1"/>
    </source>
</evidence>
<dbReference type="AlphaFoldDB" id="A0A9X2D3Z5"/>
<dbReference type="Gene3D" id="1.10.287.110">
    <property type="entry name" value="DnaJ domain"/>
    <property type="match status" value="1"/>
</dbReference>
<sequence length="424" mass="47689">MTIETELAALVKIYAKFDEVKKVYVSHLDKSALLRLDADLAKFINQQLLVNGPDKENIAKNYKKLTLYFHPDRSSAFLPEVIWLEQNLSQDNKQEACFKSLGFCYEKLINPEKFKEISFSDINSKEDCRKWLESLKSKAETYTARSFFDSLIGLLDESSGFFNEVGQIKPKGLKTLLTFMPILFASYGTIILGQELLAIYALYFLMLKGGQYLERSEVTEMRSVGRALQEVSVITATATTTLMVRLLEMTFWVSHQCFDVSLQIGSSILKPLLPAPTKDAQSHGVNPGTNLCQDLILASQNLSEGIQFKNPELKVISAPLEAYLGLNAQQFLGDWRIGKKKRLMVEAFLFKMRVLDAGADAIEAKLIAAQKELEKIKENKEVYAKGGKTAEAVDSAEKVITLLSEQDSSTWQLVVYEGQKQCIQ</sequence>
<proteinExistence type="predicted"/>
<comment type="caution">
    <text evidence="3">The sequence shown here is derived from an EMBL/GenBank/DDBJ whole genome shotgun (WGS) entry which is preliminary data.</text>
</comment>
<reference evidence="3" key="1">
    <citation type="submission" date="2021-11" db="EMBL/GenBank/DDBJ databases">
        <title>Legionella maioricencis sp. nov., a new species isolated from hot water samples in Mallorca.</title>
        <authorList>
            <person name="Crespi S."/>
            <person name="Drasar V."/>
            <person name="Salva-Serra F."/>
            <person name="Jaen-Luchoro D."/>
            <person name="Pineiro-Iglesias B."/>
            <person name="Aliaga F."/>
            <person name="Fernandez-Juarez V."/>
            <person name="Coll G."/>
            <person name="Moore E.R.B."/>
            <person name="Bennasar-Figueras A."/>
        </authorList>
    </citation>
    <scope>NUCLEOTIDE SEQUENCE</scope>
    <source>
        <strain evidence="3">HCPI-6</strain>
    </source>
</reference>
<dbReference type="EMBL" id="JAJKBJ010000031">
    <property type="protein sequence ID" value="MCL9685620.1"/>
    <property type="molecule type" value="Genomic_DNA"/>
</dbReference>